<protein>
    <submittedName>
        <fullName evidence="3">Uncharacterized protein LOC111481973</fullName>
    </submittedName>
</protein>
<dbReference type="AlphaFoldDB" id="A0A6J1J203"/>
<evidence type="ECO:0000313" key="3">
    <source>
        <dbReference type="RefSeq" id="XP_022983366.1"/>
    </source>
</evidence>
<sequence length="198" mass="22168">MRITGLANSITTLGGSISETEIVKKMLQVVPDHLEQVAISIETLLDVNDLTVEEAPTGEPIQLKEERVFAHIDERGEQQEHRRWVLDTGATNHMTGAKSVFSELDSGIRGTVKFGDGSVVEIEGHDTILFVHKGGKHHKLTGAYFIPRLKANIVSLGQLDKVGCHISIKRELLRIRDDRRQLLTQVWCTANRLYILEL</sequence>
<evidence type="ECO:0000259" key="1">
    <source>
        <dbReference type="Pfam" id="PF22936"/>
    </source>
</evidence>
<reference evidence="3" key="1">
    <citation type="submission" date="2025-08" db="UniProtKB">
        <authorList>
            <consortium name="RefSeq"/>
        </authorList>
    </citation>
    <scope>IDENTIFICATION</scope>
    <source>
        <tissue evidence="3">Young leaves</tissue>
    </source>
</reference>
<dbReference type="OrthoDB" id="2015125at2759"/>
<proteinExistence type="predicted"/>
<keyword evidence="2" id="KW-1185">Reference proteome</keyword>
<feature type="domain" description="Retrovirus-related Pol polyprotein from transposon TNT 1-94-like beta-barrel" evidence="1">
    <location>
        <begin position="84"/>
        <end position="164"/>
    </location>
</feature>
<dbReference type="Pfam" id="PF22936">
    <property type="entry name" value="Pol_BBD"/>
    <property type="match status" value="1"/>
</dbReference>
<dbReference type="RefSeq" id="XP_022983366.1">
    <property type="nucleotide sequence ID" value="XM_023127598.1"/>
</dbReference>
<accession>A0A6J1J203</accession>
<gene>
    <name evidence="3" type="primary">LOC111481973</name>
</gene>
<name>A0A6J1J203_CUCMA</name>
<evidence type="ECO:0000313" key="2">
    <source>
        <dbReference type="Proteomes" id="UP000504608"/>
    </source>
</evidence>
<dbReference type="Proteomes" id="UP000504608">
    <property type="component" value="Unplaced"/>
</dbReference>
<dbReference type="InterPro" id="IPR054722">
    <property type="entry name" value="PolX-like_BBD"/>
</dbReference>
<dbReference type="GeneID" id="111481973"/>
<dbReference type="KEGG" id="cmax:111481973"/>
<organism evidence="2 3">
    <name type="scientific">Cucurbita maxima</name>
    <name type="common">Pumpkin</name>
    <name type="synonym">Winter squash</name>
    <dbReference type="NCBI Taxonomy" id="3661"/>
    <lineage>
        <taxon>Eukaryota</taxon>
        <taxon>Viridiplantae</taxon>
        <taxon>Streptophyta</taxon>
        <taxon>Embryophyta</taxon>
        <taxon>Tracheophyta</taxon>
        <taxon>Spermatophyta</taxon>
        <taxon>Magnoliopsida</taxon>
        <taxon>eudicotyledons</taxon>
        <taxon>Gunneridae</taxon>
        <taxon>Pentapetalae</taxon>
        <taxon>rosids</taxon>
        <taxon>fabids</taxon>
        <taxon>Cucurbitales</taxon>
        <taxon>Cucurbitaceae</taxon>
        <taxon>Cucurbiteae</taxon>
        <taxon>Cucurbita</taxon>
    </lineage>
</organism>